<dbReference type="InterPro" id="IPR001138">
    <property type="entry name" value="Zn2Cys6_DnaBD"/>
</dbReference>
<evidence type="ECO:0000256" key="3">
    <source>
        <dbReference type="ARBA" id="ARBA00022833"/>
    </source>
</evidence>
<dbReference type="Pfam" id="PF00172">
    <property type="entry name" value="Zn_clus"/>
    <property type="match status" value="1"/>
</dbReference>
<evidence type="ECO:0000256" key="8">
    <source>
        <dbReference type="SAM" id="Coils"/>
    </source>
</evidence>
<evidence type="ECO:0000256" key="6">
    <source>
        <dbReference type="ARBA" id="ARBA00023163"/>
    </source>
</evidence>
<evidence type="ECO:0000313" key="11">
    <source>
        <dbReference type="EMBL" id="KAK8132025.1"/>
    </source>
</evidence>
<keyword evidence="2" id="KW-0479">Metal-binding</keyword>
<keyword evidence="8" id="KW-0175">Coiled coil</keyword>
<dbReference type="GO" id="GO:0003677">
    <property type="term" value="F:DNA binding"/>
    <property type="evidence" value="ECO:0007669"/>
    <property type="project" value="UniProtKB-KW"/>
</dbReference>
<dbReference type="Pfam" id="PF04082">
    <property type="entry name" value="Fungal_trans"/>
    <property type="match status" value="1"/>
</dbReference>
<evidence type="ECO:0000256" key="4">
    <source>
        <dbReference type="ARBA" id="ARBA00023015"/>
    </source>
</evidence>
<keyword evidence="4" id="KW-0805">Transcription regulation</keyword>
<dbReference type="SMART" id="SM00066">
    <property type="entry name" value="GAL4"/>
    <property type="match status" value="1"/>
</dbReference>
<dbReference type="GO" id="GO:0006351">
    <property type="term" value="P:DNA-templated transcription"/>
    <property type="evidence" value="ECO:0007669"/>
    <property type="project" value="InterPro"/>
</dbReference>
<organism evidence="11 12">
    <name type="scientific">Apiospora kogelbergensis</name>
    <dbReference type="NCBI Taxonomy" id="1337665"/>
    <lineage>
        <taxon>Eukaryota</taxon>
        <taxon>Fungi</taxon>
        <taxon>Dikarya</taxon>
        <taxon>Ascomycota</taxon>
        <taxon>Pezizomycotina</taxon>
        <taxon>Sordariomycetes</taxon>
        <taxon>Xylariomycetidae</taxon>
        <taxon>Amphisphaeriales</taxon>
        <taxon>Apiosporaceae</taxon>
        <taxon>Apiospora</taxon>
    </lineage>
</organism>
<evidence type="ECO:0000256" key="2">
    <source>
        <dbReference type="ARBA" id="ARBA00022723"/>
    </source>
</evidence>
<comment type="caution">
    <text evidence="11">The sequence shown here is derived from an EMBL/GenBank/DDBJ whole genome shotgun (WGS) entry which is preliminary data.</text>
</comment>
<keyword evidence="6" id="KW-0804">Transcription</keyword>
<feature type="region of interest" description="Disordered" evidence="9">
    <location>
        <begin position="1"/>
        <end position="24"/>
    </location>
</feature>
<feature type="coiled-coil region" evidence="8">
    <location>
        <begin position="70"/>
        <end position="104"/>
    </location>
</feature>
<dbReference type="Gene3D" id="4.10.240.10">
    <property type="entry name" value="Zn(2)-C6 fungal-type DNA-binding domain"/>
    <property type="match status" value="1"/>
</dbReference>
<dbReference type="InterPro" id="IPR036864">
    <property type="entry name" value="Zn2-C6_fun-type_DNA-bd_sf"/>
</dbReference>
<protein>
    <recommendedName>
        <fullName evidence="10">Zn(2)-C6 fungal-type domain-containing protein</fullName>
    </recommendedName>
</protein>
<proteinExistence type="predicted"/>
<keyword evidence="7" id="KW-0539">Nucleus</keyword>
<keyword evidence="5" id="KW-0238">DNA-binding</keyword>
<dbReference type="GO" id="GO:0005634">
    <property type="term" value="C:nucleus"/>
    <property type="evidence" value="ECO:0007669"/>
    <property type="project" value="UniProtKB-SubCell"/>
</dbReference>
<dbReference type="GO" id="GO:0008270">
    <property type="term" value="F:zinc ion binding"/>
    <property type="evidence" value="ECO:0007669"/>
    <property type="project" value="InterPro"/>
</dbReference>
<evidence type="ECO:0000256" key="7">
    <source>
        <dbReference type="ARBA" id="ARBA00023242"/>
    </source>
</evidence>
<dbReference type="Proteomes" id="UP001392437">
    <property type="component" value="Unassembled WGS sequence"/>
</dbReference>
<dbReference type="PROSITE" id="PS00463">
    <property type="entry name" value="ZN2_CY6_FUNGAL_1"/>
    <property type="match status" value="1"/>
</dbReference>
<evidence type="ECO:0000256" key="9">
    <source>
        <dbReference type="SAM" id="MobiDB-lite"/>
    </source>
</evidence>
<dbReference type="GO" id="GO:0000981">
    <property type="term" value="F:DNA-binding transcription factor activity, RNA polymerase II-specific"/>
    <property type="evidence" value="ECO:0007669"/>
    <property type="project" value="InterPro"/>
</dbReference>
<dbReference type="InterPro" id="IPR007219">
    <property type="entry name" value="XnlR_reg_dom"/>
</dbReference>
<accession>A0AAW0RAT1</accession>
<gene>
    <name evidence="11" type="ORF">PG999_000198</name>
</gene>
<comment type="subcellular location">
    <subcellularLocation>
        <location evidence="1">Nucleus</location>
    </subcellularLocation>
</comment>
<dbReference type="PANTHER" id="PTHR31313:SF85">
    <property type="entry name" value="ZN(II)2CYS6 TRANSCRIPTION FACTOR (EUROFUNG)"/>
    <property type="match status" value="1"/>
</dbReference>
<evidence type="ECO:0000259" key="10">
    <source>
        <dbReference type="PROSITE" id="PS50048"/>
    </source>
</evidence>
<dbReference type="AlphaFoldDB" id="A0AAW0RAT1"/>
<dbReference type="SUPFAM" id="SSF57701">
    <property type="entry name" value="Zn2/Cys6 DNA-binding domain"/>
    <property type="match status" value="1"/>
</dbReference>
<feature type="region of interest" description="Disordered" evidence="9">
    <location>
        <begin position="174"/>
        <end position="202"/>
    </location>
</feature>
<feature type="compositionally biased region" description="Basic residues" evidence="9">
    <location>
        <begin position="15"/>
        <end position="24"/>
    </location>
</feature>
<name>A0AAW0RAT1_9PEZI</name>
<dbReference type="InterPro" id="IPR051615">
    <property type="entry name" value="Transcr_Regulatory_Elem"/>
</dbReference>
<feature type="compositionally biased region" description="Polar residues" evidence="9">
    <location>
        <begin position="185"/>
        <end position="202"/>
    </location>
</feature>
<evidence type="ECO:0000313" key="12">
    <source>
        <dbReference type="Proteomes" id="UP001392437"/>
    </source>
</evidence>
<evidence type="ECO:0000256" key="1">
    <source>
        <dbReference type="ARBA" id="ARBA00004123"/>
    </source>
</evidence>
<feature type="compositionally biased region" description="Polar residues" evidence="9">
    <location>
        <begin position="1"/>
        <end position="14"/>
    </location>
</feature>
<reference evidence="11 12" key="1">
    <citation type="submission" date="2023-01" db="EMBL/GenBank/DDBJ databases">
        <title>Analysis of 21 Apiospora genomes using comparative genomics revels a genus with tremendous synthesis potential of carbohydrate active enzymes and secondary metabolites.</title>
        <authorList>
            <person name="Sorensen T."/>
        </authorList>
    </citation>
    <scope>NUCLEOTIDE SEQUENCE [LARGE SCALE GENOMIC DNA]</scope>
    <source>
        <strain evidence="11 12">CBS 117206</strain>
    </source>
</reference>
<feature type="region of interest" description="Disordered" evidence="9">
    <location>
        <begin position="119"/>
        <end position="144"/>
    </location>
</feature>
<sequence>MSSIASPASDTPSSRRIRGLKRRRDPRRYGFACRSCKSRKIKCNGVQPVCQACERSSTDCQWPPAATGNHERADDKLAEANMRIQHLEKTLREAQAQADDARRSSPPAETTGDVIMAATSAPLPPPSTLPSVDNASPNTTSTTTTATKDSTIWYHVGLGEDGAITYNGPTSRFHAGALTEDEGSSDTIQGVPQEGQSASAHTESLRAQYDLLDTIWAPLVRSKSMASFGISDETGCQLLNMYWTWLHPLHNCIYLPLFMMDMALNGPYYSDFLLMAIFALSARHLGQQDGELVGSAMGDGFLARAKLLLLEELDRPKPQIPTIQGLLILSGRQCAIGKSSQGWLFTGMGTQAIQLERLTPSEIETRKRLYNSAFIWDKTLSLALGRPPSLTEPPYGAEDILDHCDNEREWRPDASDITDSAYTPVPMYNTATFCAFCDLHKITTDMMMLFFNRNPSEILYSDIQGLASRFSHWYDELAAPLKIDSQTSIVQCPPPHIASLNFLYHALHILLLRPLLRWPNSTIATRSMETCIAHSKNIHAIHELYSRAFPHRLMTYQVSHCIYTAATIDALEMRWSETSSRIDAARRLGMAVRILQEEAHHTPGSGRSIDTIRRRLTVWEKGPRNTNLSFASHRTADTEDCQQTQQQQRCSDKAAVPNEVVTPQVQVPTNHGHGRPSTARRATVLDTEGEAAAPFSSYHSPFGMGPLDTGAGFHPDSFPWDMTGLFDGDIDSQMFILQ</sequence>
<dbReference type="EMBL" id="JAQQWP010000001">
    <property type="protein sequence ID" value="KAK8132025.1"/>
    <property type="molecule type" value="Genomic_DNA"/>
</dbReference>
<keyword evidence="12" id="KW-1185">Reference proteome</keyword>
<dbReference type="PANTHER" id="PTHR31313">
    <property type="entry name" value="TY1 ENHANCER ACTIVATOR"/>
    <property type="match status" value="1"/>
</dbReference>
<keyword evidence="3" id="KW-0862">Zinc</keyword>
<evidence type="ECO:0000256" key="5">
    <source>
        <dbReference type="ARBA" id="ARBA00023125"/>
    </source>
</evidence>
<dbReference type="CDD" id="cd00067">
    <property type="entry name" value="GAL4"/>
    <property type="match status" value="1"/>
</dbReference>
<dbReference type="CDD" id="cd12148">
    <property type="entry name" value="fungal_TF_MHR"/>
    <property type="match status" value="1"/>
</dbReference>
<feature type="domain" description="Zn(2)-C6 fungal-type" evidence="10">
    <location>
        <begin position="32"/>
        <end position="62"/>
    </location>
</feature>
<dbReference type="PROSITE" id="PS50048">
    <property type="entry name" value="ZN2_CY6_FUNGAL_2"/>
    <property type="match status" value="1"/>
</dbReference>